<evidence type="ECO:0000313" key="2">
    <source>
        <dbReference type="Proteomes" id="UP000006620"/>
    </source>
</evidence>
<organism evidence="1 2">
    <name type="scientific">Paenibacillus mucilaginosus (strain KNP414)</name>
    <dbReference type="NCBI Taxonomy" id="1036673"/>
    <lineage>
        <taxon>Bacteria</taxon>
        <taxon>Bacillati</taxon>
        <taxon>Bacillota</taxon>
        <taxon>Bacilli</taxon>
        <taxon>Bacillales</taxon>
        <taxon>Paenibacillaceae</taxon>
        <taxon>Paenibacillus</taxon>
    </lineage>
</organism>
<sequence>MSSRSHLKEDYGKEGGEKAFVQEICSSYPRFFFIICKPE</sequence>
<dbReference type="EMBL" id="CP002869">
    <property type="protein sequence ID" value="AEI42244.1"/>
    <property type="molecule type" value="Genomic_DNA"/>
</dbReference>
<dbReference type="HOGENOM" id="CLU_3313832_0_0_9"/>
<reference evidence="2" key="1">
    <citation type="submission" date="2011-06" db="EMBL/GenBank/DDBJ databases">
        <title>Complete genome sequence of Paenibacillus mucilaginosus KNP414.</title>
        <authorList>
            <person name="Wang J."/>
            <person name="Hu S."/>
            <person name="Hu X."/>
            <person name="Zhang B."/>
            <person name="Dong D."/>
            <person name="Zhang S."/>
            <person name="Zhao K."/>
            <person name="Wu D."/>
        </authorList>
    </citation>
    <scope>NUCLEOTIDE SEQUENCE [LARGE SCALE GENOMIC DNA]</scope>
    <source>
        <strain evidence="2">KNP414</strain>
    </source>
</reference>
<accession>F8FFL6</accession>
<name>F8FFL6_PAEMK</name>
<protein>
    <submittedName>
        <fullName evidence="1">Uncharacterized protein</fullName>
    </submittedName>
</protein>
<gene>
    <name evidence="1" type="ordered locus">KNP414_03705</name>
</gene>
<dbReference type="KEGG" id="pms:KNP414_03705"/>
<dbReference type="AlphaFoldDB" id="F8FFL6"/>
<proteinExistence type="predicted"/>
<evidence type="ECO:0000313" key="1">
    <source>
        <dbReference type="EMBL" id="AEI42244.1"/>
    </source>
</evidence>
<reference evidence="1 2" key="2">
    <citation type="journal article" date="2013" name="Genome Announc.">
        <title>Genome Sequence of Growth-Improving Paenibacillus mucilaginosus Strain KNP414.</title>
        <authorList>
            <person name="Lu J.J."/>
            <person name="Wang J.F."/>
            <person name="Hu X.F."/>
        </authorList>
    </citation>
    <scope>NUCLEOTIDE SEQUENCE [LARGE SCALE GENOMIC DNA]</scope>
    <source>
        <strain evidence="1 2">KNP414</strain>
    </source>
</reference>
<dbReference type="Proteomes" id="UP000006620">
    <property type="component" value="Chromosome"/>
</dbReference>